<keyword evidence="3" id="KW-1185">Reference proteome</keyword>
<sequence length="383" mass="41704">MANQTQNSVNRSVIALGLGFSQWTRNDLSVILNHYGVRPAIEDSNNTLIDKLNQLALERGLMHVDRLAILKAQKAGLRLPPRKPLNAASPPAITHTEEYTSGASDDSDIEVSDDELAEELLSLSEEERDLREYTATMSLPRSSKQCRTLRPRSAANPIANRPMSTSLPVRHRSAAQSRPVHSTLSNRSVTARTRIPSHVRHPGSAVANRAVPTSSLRLRGLARPQVVNHTMSTQANNILSSLSKLRKLTVIFNDVARRDASPASNVSLKIRSCIVKNVATVRASIAISKCITACHAARKLRSVKSPSSVESLPLRNTSKSELKSARVAALLPRRQAVVITLHAKGVATNTVGSVLRTTDLSTKKGMNTMPQIANTTPTIFEQQ</sequence>
<comment type="caution">
    <text evidence="2">The sequence shown here is derived from an EMBL/GenBank/DDBJ whole genome shotgun (WGS) entry which is preliminary data.</text>
</comment>
<dbReference type="EMBL" id="CAJPDR010000821">
    <property type="protein sequence ID" value="CAF9942836.1"/>
    <property type="molecule type" value="Genomic_DNA"/>
</dbReference>
<proteinExistence type="predicted"/>
<protein>
    <submittedName>
        <fullName evidence="2">Uncharacterized protein</fullName>
    </submittedName>
</protein>
<feature type="region of interest" description="Disordered" evidence="1">
    <location>
        <begin position="81"/>
        <end position="108"/>
    </location>
</feature>
<reference evidence="2" key="1">
    <citation type="submission" date="2021-03" db="EMBL/GenBank/DDBJ databases">
        <authorList>
            <person name="Tagirdzhanova G."/>
        </authorList>
    </citation>
    <scope>NUCLEOTIDE SEQUENCE</scope>
</reference>
<evidence type="ECO:0000313" key="2">
    <source>
        <dbReference type="EMBL" id="CAF9942836.1"/>
    </source>
</evidence>
<dbReference type="Proteomes" id="UP000664203">
    <property type="component" value="Unassembled WGS sequence"/>
</dbReference>
<accession>A0A8H3J8U8</accession>
<name>A0A8H3J8U8_9LECA</name>
<dbReference type="OrthoDB" id="5428552at2759"/>
<evidence type="ECO:0000256" key="1">
    <source>
        <dbReference type="SAM" id="MobiDB-lite"/>
    </source>
</evidence>
<gene>
    <name evidence="2" type="ORF">ALECFALPRED_010141</name>
</gene>
<evidence type="ECO:0000313" key="3">
    <source>
        <dbReference type="Proteomes" id="UP000664203"/>
    </source>
</evidence>
<dbReference type="AlphaFoldDB" id="A0A8H3J8U8"/>
<organism evidence="2 3">
    <name type="scientific">Alectoria fallacina</name>
    <dbReference type="NCBI Taxonomy" id="1903189"/>
    <lineage>
        <taxon>Eukaryota</taxon>
        <taxon>Fungi</taxon>
        <taxon>Dikarya</taxon>
        <taxon>Ascomycota</taxon>
        <taxon>Pezizomycotina</taxon>
        <taxon>Lecanoromycetes</taxon>
        <taxon>OSLEUM clade</taxon>
        <taxon>Lecanoromycetidae</taxon>
        <taxon>Lecanorales</taxon>
        <taxon>Lecanorineae</taxon>
        <taxon>Parmeliaceae</taxon>
        <taxon>Alectoria</taxon>
    </lineage>
</organism>